<proteinExistence type="inferred from homology"/>
<evidence type="ECO:0000256" key="3">
    <source>
        <dbReference type="ARBA" id="ARBA00023002"/>
    </source>
</evidence>
<dbReference type="InterPro" id="IPR027443">
    <property type="entry name" value="IPNS-like_sf"/>
</dbReference>
<reference evidence="5 6" key="1">
    <citation type="submission" date="2024-06" db="EMBL/GenBank/DDBJ databases">
        <title>Sorghum-associated microbial communities from plants grown in Nebraska, USA.</title>
        <authorList>
            <person name="Schachtman D."/>
        </authorList>
    </citation>
    <scope>NUCLEOTIDE SEQUENCE [LARGE SCALE GENOMIC DNA]</scope>
    <source>
        <strain evidence="5 6">2709</strain>
    </source>
</reference>
<keyword evidence="2" id="KW-0223">Dioxygenase</keyword>
<dbReference type="SUPFAM" id="SSF51197">
    <property type="entry name" value="Clavaminate synthase-like"/>
    <property type="match status" value="1"/>
</dbReference>
<dbReference type="Proteomes" id="UP001549320">
    <property type="component" value="Unassembled WGS sequence"/>
</dbReference>
<sequence length="302" mass="34158">MKTIILIIVLLFAASAAVMHFRGRVRLKASRQVFDHSTFMAPINVFMLAFSGVPRQPYLPPESFPDLAVLQAHWREIREEALALAEAQRIRAAANMDDAGFNSFFKTGWKRFYLKWYGQAHPSAAEFCPRTTALLAGLPTIKAAMFAELPHGAKLGKHRDPYAGSLRYHLGLVAPGDDRCFIDVDGERYVWHEGEGVVFDETYIHYAENQSGQNRIVLFCDVERPMTFRFAQWLNHWFGRNVVAAASSPNSDGDPTGLISKLFRISFYAGRARRAFKAWNPTVYKLTKVGLVVGLVALFVWW</sequence>
<dbReference type="Gene3D" id="2.60.120.330">
    <property type="entry name" value="B-lactam Antibiotic, Isopenicillin N Synthase, Chain"/>
    <property type="match status" value="1"/>
</dbReference>
<organism evidence="5 6">
    <name type="scientific">Ottowia thiooxydans</name>
    <dbReference type="NCBI Taxonomy" id="219182"/>
    <lineage>
        <taxon>Bacteria</taxon>
        <taxon>Pseudomonadati</taxon>
        <taxon>Pseudomonadota</taxon>
        <taxon>Betaproteobacteria</taxon>
        <taxon>Burkholderiales</taxon>
        <taxon>Comamonadaceae</taxon>
        <taxon>Ottowia</taxon>
    </lineage>
</organism>
<comment type="caution">
    <text evidence="5">The sequence shown here is derived from an EMBL/GenBank/DDBJ whole genome shotgun (WGS) entry which is preliminary data.</text>
</comment>
<evidence type="ECO:0000313" key="5">
    <source>
        <dbReference type="EMBL" id="MET4576286.1"/>
    </source>
</evidence>
<comment type="similarity">
    <text evidence="1">Belongs to the aspartyl/asparaginyl beta-hydroxylase family.</text>
</comment>
<dbReference type="EMBL" id="JBEPSH010000002">
    <property type="protein sequence ID" value="MET4576286.1"/>
    <property type="molecule type" value="Genomic_DNA"/>
</dbReference>
<evidence type="ECO:0000256" key="1">
    <source>
        <dbReference type="ARBA" id="ARBA00007730"/>
    </source>
</evidence>
<dbReference type="RefSeq" id="WP_354442290.1">
    <property type="nucleotide sequence ID" value="NZ_JBEPSH010000002.1"/>
</dbReference>
<dbReference type="InterPro" id="IPR007803">
    <property type="entry name" value="Asp/Arg/Pro-Hydrxlase"/>
</dbReference>
<evidence type="ECO:0000259" key="4">
    <source>
        <dbReference type="Pfam" id="PF05118"/>
    </source>
</evidence>
<dbReference type="InterPro" id="IPR051821">
    <property type="entry name" value="Asp/Asn_beta-hydroxylase"/>
</dbReference>
<keyword evidence="3 5" id="KW-0560">Oxidoreductase</keyword>
<name>A0ABV2Q5H5_9BURK</name>
<dbReference type="PANTHER" id="PTHR46332:SF5">
    <property type="entry name" value="ASPARTATE BETA-HYDROXYLASE DOMAIN CONTAINING 2"/>
    <property type="match status" value="1"/>
</dbReference>
<dbReference type="GO" id="GO:0016491">
    <property type="term" value="F:oxidoreductase activity"/>
    <property type="evidence" value="ECO:0007669"/>
    <property type="project" value="UniProtKB-KW"/>
</dbReference>
<protein>
    <submittedName>
        <fullName evidence="5">Beta-hydroxylase</fullName>
        <ecNumber evidence="5">1.14.11.-</ecNumber>
    </submittedName>
</protein>
<accession>A0ABV2Q5H5</accession>
<dbReference type="PANTHER" id="PTHR46332">
    <property type="entry name" value="ASPARTATE BETA-HYDROXYLASE DOMAIN-CONTAINING PROTEIN 2"/>
    <property type="match status" value="1"/>
</dbReference>
<evidence type="ECO:0000313" key="6">
    <source>
        <dbReference type="Proteomes" id="UP001549320"/>
    </source>
</evidence>
<dbReference type="EC" id="1.14.11.-" evidence="5"/>
<evidence type="ECO:0000256" key="2">
    <source>
        <dbReference type="ARBA" id="ARBA00022964"/>
    </source>
</evidence>
<gene>
    <name evidence="5" type="ORF">ABIE13_001386</name>
</gene>
<feature type="domain" description="Aspartyl/asparaginy/proline hydroxylase" evidence="4">
    <location>
        <begin position="72"/>
        <end position="225"/>
    </location>
</feature>
<dbReference type="Pfam" id="PF05118">
    <property type="entry name" value="Asp_Arg_Hydrox"/>
    <property type="match status" value="1"/>
</dbReference>
<keyword evidence="6" id="KW-1185">Reference proteome</keyword>